<feature type="transmembrane region" description="Helical" evidence="1">
    <location>
        <begin position="251"/>
        <end position="274"/>
    </location>
</feature>
<evidence type="ECO:0000313" key="3">
    <source>
        <dbReference type="EMBL" id="MEZ7196687.1"/>
    </source>
</evidence>
<dbReference type="Proteomes" id="UP001568698">
    <property type="component" value="Unassembled WGS sequence"/>
</dbReference>
<accession>A0ABV4K128</accession>
<name>A0ABV4K128_9BACT</name>
<feature type="transmembrane region" description="Helical" evidence="1">
    <location>
        <begin position="280"/>
        <end position="300"/>
    </location>
</feature>
<dbReference type="InterPro" id="IPR050834">
    <property type="entry name" value="Glycosyltransf_2"/>
</dbReference>
<dbReference type="InterPro" id="IPR001173">
    <property type="entry name" value="Glyco_trans_2-like"/>
</dbReference>
<protein>
    <submittedName>
        <fullName evidence="3">Glycosyltransferase family 2 protein</fullName>
        <ecNumber evidence="3">2.4.-.-</ecNumber>
    </submittedName>
</protein>
<organism evidence="3 4">
    <name type="scientific">Pseudodesulfovibrio karagichevae</name>
    <dbReference type="NCBI Taxonomy" id="3239305"/>
    <lineage>
        <taxon>Bacteria</taxon>
        <taxon>Pseudomonadati</taxon>
        <taxon>Thermodesulfobacteriota</taxon>
        <taxon>Desulfovibrionia</taxon>
        <taxon>Desulfovibrionales</taxon>
        <taxon>Desulfovibrionaceae</taxon>
    </lineage>
</organism>
<proteinExistence type="predicted"/>
<dbReference type="GO" id="GO:0016757">
    <property type="term" value="F:glycosyltransferase activity"/>
    <property type="evidence" value="ECO:0007669"/>
    <property type="project" value="UniProtKB-KW"/>
</dbReference>
<dbReference type="InterPro" id="IPR029044">
    <property type="entry name" value="Nucleotide-diphossugar_trans"/>
</dbReference>
<keyword evidence="1" id="KW-0472">Membrane</keyword>
<dbReference type="SUPFAM" id="SSF53448">
    <property type="entry name" value="Nucleotide-diphospho-sugar transferases"/>
    <property type="match status" value="1"/>
</dbReference>
<sequence>METLPFITVVIPVYNEERFIGETLEQLIHQDYPEAAYEILVCDGGSTDRTRESVREIAAGHPAVRLLDNPGRRSSSGRNVGFKSGRGDYFVVIDGHCSIPSVTLLRDIAAAFEKSGADALGRAQPLAPEGISVFQRAVALARAARIGHGGDSLIYSDHAGFISPVSNGAMYRKEVFGAVGYVDELFDACEDVEFNYRVEKAGLTAFMSPELAVLYYPRESLGGLYRQMRRYGEGRCRLWRKHPETLSLNTLVPPVFAGAVLAACCLAVAVTAGLLPAWTLWPAVLGFGAYALLVAIQTVASCREAGWRYARYLPGIFFVIHFGLGIGFLKEFFAGAGKARASRGREQGHA</sequence>
<dbReference type="PANTHER" id="PTHR43685:SF2">
    <property type="entry name" value="GLYCOSYLTRANSFERASE 2-LIKE DOMAIN-CONTAINING PROTEIN"/>
    <property type="match status" value="1"/>
</dbReference>
<dbReference type="EMBL" id="JBGLYH010000017">
    <property type="protein sequence ID" value="MEZ7196687.1"/>
    <property type="molecule type" value="Genomic_DNA"/>
</dbReference>
<evidence type="ECO:0000256" key="1">
    <source>
        <dbReference type="SAM" id="Phobius"/>
    </source>
</evidence>
<feature type="transmembrane region" description="Helical" evidence="1">
    <location>
        <begin position="312"/>
        <end position="329"/>
    </location>
</feature>
<dbReference type="Pfam" id="PF00535">
    <property type="entry name" value="Glycos_transf_2"/>
    <property type="match status" value="1"/>
</dbReference>
<comment type="caution">
    <text evidence="3">The sequence shown here is derived from an EMBL/GenBank/DDBJ whole genome shotgun (WGS) entry which is preliminary data.</text>
</comment>
<keyword evidence="1" id="KW-1133">Transmembrane helix</keyword>
<dbReference type="EC" id="2.4.-.-" evidence="3"/>
<dbReference type="Gene3D" id="3.90.550.10">
    <property type="entry name" value="Spore Coat Polysaccharide Biosynthesis Protein SpsA, Chain A"/>
    <property type="match status" value="1"/>
</dbReference>
<gene>
    <name evidence="3" type="ORF">AB6M95_08010</name>
</gene>
<dbReference type="CDD" id="cd02525">
    <property type="entry name" value="Succinoglycan_BP_ExoA"/>
    <property type="match status" value="1"/>
</dbReference>
<evidence type="ECO:0000313" key="4">
    <source>
        <dbReference type="Proteomes" id="UP001568698"/>
    </source>
</evidence>
<keyword evidence="3" id="KW-0328">Glycosyltransferase</keyword>
<keyword evidence="4" id="KW-1185">Reference proteome</keyword>
<keyword evidence="3" id="KW-0808">Transferase</keyword>
<keyword evidence="1" id="KW-0812">Transmembrane</keyword>
<reference evidence="3 4" key="1">
    <citation type="submission" date="2024-08" db="EMBL/GenBank/DDBJ databases">
        <title>Sulfate-reducing bacteria isolated from formation water of the oil field in Kazakhstan and description of Pseudodesulfovibrio sp.</title>
        <authorList>
            <person name="Bidzhieva S.K."/>
            <person name="Tourova T.P."/>
            <person name="Grouzdev D.S."/>
            <person name="Beletsky A.V."/>
            <person name="Sokolova D.S."/>
            <person name="Samigullina S.R."/>
            <person name="Poltaraus A.B."/>
            <person name="Avtukh A.N."/>
            <person name="Tereshina V.M."/>
            <person name="Zhaparov N.S."/>
            <person name="Mardanov A.V."/>
            <person name="Nazina T.N."/>
        </authorList>
    </citation>
    <scope>NUCLEOTIDE SEQUENCE [LARGE SCALE GENOMIC DNA]</scope>
    <source>
        <strain evidence="3 4">9FUS</strain>
    </source>
</reference>
<dbReference type="RefSeq" id="WP_371386212.1">
    <property type="nucleotide sequence ID" value="NZ_JBGLYH010000017.1"/>
</dbReference>
<dbReference type="PANTHER" id="PTHR43685">
    <property type="entry name" value="GLYCOSYLTRANSFERASE"/>
    <property type="match status" value="1"/>
</dbReference>
<feature type="domain" description="Glycosyltransferase 2-like" evidence="2">
    <location>
        <begin position="8"/>
        <end position="121"/>
    </location>
</feature>
<evidence type="ECO:0000259" key="2">
    <source>
        <dbReference type="Pfam" id="PF00535"/>
    </source>
</evidence>